<reference evidence="9 10" key="1">
    <citation type="submission" date="2016-11" db="EMBL/GenBank/DDBJ databases">
        <authorList>
            <person name="Jaros S."/>
            <person name="Januszkiewicz K."/>
            <person name="Wedrychowicz H."/>
        </authorList>
    </citation>
    <scope>NUCLEOTIDE SEQUENCE [LARGE SCALE GENOMIC DNA]</scope>
    <source>
        <strain evidence="9 10">YL228</strain>
    </source>
</reference>
<evidence type="ECO:0000256" key="2">
    <source>
        <dbReference type="ARBA" id="ARBA00021310"/>
    </source>
</evidence>
<gene>
    <name evidence="7" type="primary">recO</name>
    <name evidence="9" type="ORF">SAMN02910280_0979</name>
</gene>
<accession>A0A1K1M9K4</accession>
<dbReference type="InterPro" id="IPR012340">
    <property type="entry name" value="NA-bd_OB-fold"/>
</dbReference>
<comment type="function">
    <text evidence="7">Involved in DNA repair and RecF pathway recombination.</text>
</comment>
<keyword evidence="4 7" id="KW-0233">DNA recombination</keyword>
<dbReference type="EMBL" id="FPIP01000002">
    <property type="protein sequence ID" value="SFW19813.1"/>
    <property type="molecule type" value="Genomic_DNA"/>
</dbReference>
<evidence type="ECO:0000313" key="10">
    <source>
        <dbReference type="Proteomes" id="UP000183461"/>
    </source>
</evidence>
<evidence type="ECO:0000256" key="4">
    <source>
        <dbReference type="ARBA" id="ARBA00023172"/>
    </source>
</evidence>
<dbReference type="SUPFAM" id="SSF50249">
    <property type="entry name" value="Nucleic acid-binding proteins"/>
    <property type="match status" value="1"/>
</dbReference>
<keyword evidence="5 7" id="KW-0234">DNA repair</keyword>
<dbReference type="Gene3D" id="1.20.1440.120">
    <property type="entry name" value="Recombination protein O, C-terminal domain"/>
    <property type="match status" value="1"/>
</dbReference>
<evidence type="ECO:0000259" key="8">
    <source>
        <dbReference type="Pfam" id="PF11967"/>
    </source>
</evidence>
<dbReference type="RefSeq" id="WP_072299364.1">
    <property type="nucleotide sequence ID" value="NZ_FPIP01000002.1"/>
</dbReference>
<evidence type="ECO:0000256" key="3">
    <source>
        <dbReference type="ARBA" id="ARBA00022763"/>
    </source>
</evidence>
<dbReference type="InterPro" id="IPR042242">
    <property type="entry name" value="RecO_C"/>
</dbReference>
<proteinExistence type="inferred from homology"/>
<evidence type="ECO:0000256" key="1">
    <source>
        <dbReference type="ARBA" id="ARBA00007452"/>
    </source>
</evidence>
<dbReference type="InterPro" id="IPR022572">
    <property type="entry name" value="DNA_rep/recomb_RecO_N"/>
</dbReference>
<evidence type="ECO:0000256" key="6">
    <source>
        <dbReference type="ARBA" id="ARBA00033409"/>
    </source>
</evidence>
<dbReference type="Gene3D" id="2.40.50.140">
    <property type="entry name" value="Nucleic acid-binding proteins"/>
    <property type="match status" value="1"/>
</dbReference>
<dbReference type="Proteomes" id="UP000183461">
    <property type="component" value="Unassembled WGS sequence"/>
</dbReference>
<dbReference type="InterPro" id="IPR003717">
    <property type="entry name" value="RecO"/>
</dbReference>
<comment type="similarity">
    <text evidence="1 7">Belongs to the RecO family.</text>
</comment>
<dbReference type="PANTHER" id="PTHR33991:SF1">
    <property type="entry name" value="DNA REPAIR PROTEIN RECO"/>
    <property type="match status" value="1"/>
</dbReference>
<dbReference type="Pfam" id="PF02565">
    <property type="entry name" value="RecO_C"/>
    <property type="match status" value="1"/>
</dbReference>
<name>A0A1K1M9K4_RUMFL</name>
<evidence type="ECO:0000256" key="7">
    <source>
        <dbReference type="HAMAP-Rule" id="MF_00201"/>
    </source>
</evidence>
<dbReference type="GO" id="GO:0006310">
    <property type="term" value="P:DNA recombination"/>
    <property type="evidence" value="ECO:0007669"/>
    <property type="project" value="UniProtKB-UniRule"/>
</dbReference>
<dbReference type="SUPFAM" id="SSF57863">
    <property type="entry name" value="ArfGap/RecO-like zinc finger"/>
    <property type="match status" value="1"/>
</dbReference>
<evidence type="ECO:0000256" key="5">
    <source>
        <dbReference type="ARBA" id="ARBA00023204"/>
    </source>
</evidence>
<dbReference type="HAMAP" id="MF_00201">
    <property type="entry name" value="RecO"/>
    <property type="match status" value="1"/>
</dbReference>
<dbReference type="Pfam" id="PF11967">
    <property type="entry name" value="RecO_N"/>
    <property type="match status" value="1"/>
</dbReference>
<protein>
    <recommendedName>
        <fullName evidence="2 7">DNA repair protein RecO</fullName>
    </recommendedName>
    <alternativeName>
        <fullName evidence="6 7">Recombination protein O</fullName>
    </alternativeName>
</protein>
<keyword evidence="3 7" id="KW-0227">DNA damage</keyword>
<dbReference type="GO" id="GO:0043590">
    <property type="term" value="C:bacterial nucleoid"/>
    <property type="evidence" value="ECO:0007669"/>
    <property type="project" value="TreeGrafter"/>
</dbReference>
<feature type="domain" description="DNA replication/recombination mediator RecO N-terminal" evidence="8">
    <location>
        <begin position="2"/>
        <end position="77"/>
    </location>
</feature>
<dbReference type="Gene3D" id="6.20.220.20">
    <property type="entry name" value="Recombination protein O, zinc-binding domain"/>
    <property type="match status" value="1"/>
</dbReference>
<dbReference type="AlphaFoldDB" id="A0A1K1M9K4"/>
<organism evidence="9 10">
    <name type="scientific">Ruminococcus flavefaciens</name>
    <dbReference type="NCBI Taxonomy" id="1265"/>
    <lineage>
        <taxon>Bacteria</taxon>
        <taxon>Bacillati</taxon>
        <taxon>Bacillota</taxon>
        <taxon>Clostridia</taxon>
        <taxon>Eubacteriales</taxon>
        <taxon>Oscillospiraceae</taxon>
        <taxon>Ruminococcus</taxon>
    </lineage>
</organism>
<dbReference type="GO" id="GO:0006302">
    <property type="term" value="P:double-strand break repair"/>
    <property type="evidence" value="ECO:0007669"/>
    <property type="project" value="TreeGrafter"/>
</dbReference>
<dbReference type="NCBIfam" id="TIGR00613">
    <property type="entry name" value="reco"/>
    <property type="match status" value="1"/>
</dbReference>
<evidence type="ECO:0000313" key="9">
    <source>
        <dbReference type="EMBL" id="SFW19813.1"/>
    </source>
</evidence>
<dbReference type="InterPro" id="IPR037278">
    <property type="entry name" value="ARFGAP/RecO"/>
</dbReference>
<dbReference type="PANTHER" id="PTHR33991">
    <property type="entry name" value="DNA REPAIR PROTEIN RECO"/>
    <property type="match status" value="1"/>
</dbReference>
<sequence length="247" mass="28006">MTTVEGIVLKERSVGEQDKFIDILTNESGVIEVSVKGARKINGKSGSSTQLLAYSRFCIDKRGSYLYLNSAEPIHIFYGLRESLTKISLASYFAEVLRFCIRPETQNGDILRLMLNCLHYLENGERDEAFLKAVFELRLMSETGYMPDIVACRGCGVFEPEELFFCIRDGGFFCADCFENETSDDFMKIKLPVLSAVRHIVLADMGRLFNFRVSEGTQQRLSALAESYALTHLERSFGTLDFYRSLL</sequence>